<dbReference type="Proteomes" id="UP000277498">
    <property type="component" value="Unassembled WGS sequence"/>
</dbReference>
<reference evidence="1 2" key="1">
    <citation type="submission" date="2018-11" db="EMBL/GenBank/DDBJ databases">
        <authorList>
            <person name="Criscuolo A."/>
        </authorList>
    </citation>
    <scope>NUCLEOTIDE SEQUENCE [LARGE SCALE GENOMIC DNA]</scope>
    <source>
        <strain evidence="1">ACIP111625</strain>
    </source>
</reference>
<protein>
    <submittedName>
        <fullName evidence="1">Uncharacterized protein</fullName>
    </submittedName>
</protein>
<keyword evidence="2" id="KW-1185">Reference proteome</keyword>
<name>A0A3P5XKN4_9RHOB</name>
<sequence length="67" mass="7088">MPSPDYPKLTLAQAIIKAIAEHTGRNVRGAEVYAFSDYVSVTAALEEDGSVNVEFSDPLAPGPELPA</sequence>
<accession>A0A3P5XKN4</accession>
<proteinExistence type="predicted"/>
<organism evidence="1 2">
    <name type="scientific">Pseudogemmobacter humi</name>
    <dbReference type="NCBI Taxonomy" id="2483812"/>
    <lineage>
        <taxon>Bacteria</taxon>
        <taxon>Pseudomonadati</taxon>
        <taxon>Pseudomonadota</taxon>
        <taxon>Alphaproteobacteria</taxon>
        <taxon>Rhodobacterales</taxon>
        <taxon>Paracoccaceae</taxon>
        <taxon>Pseudogemmobacter</taxon>
    </lineage>
</organism>
<gene>
    <name evidence="1" type="ORF">XINFAN_02020</name>
</gene>
<dbReference type="EMBL" id="UXAW01000067">
    <property type="protein sequence ID" value="VDC28244.1"/>
    <property type="molecule type" value="Genomic_DNA"/>
</dbReference>
<evidence type="ECO:0000313" key="2">
    <source>
        <dbReference type="Proteomes" id="UP000277498"/>
    </source>
</evidence>
<dbReference type="RefSeq" id="WP_124086557.1">
    <property type="nucleotide sequence ID" value="NZ_UXAW01000067.1"/>
</dbReference>
<dbReference type="AlphaFoldDB" id="A0A3P5XKN4"/>
<evidence type="ECO:0000313" key="1">
    <source>
        <dbReference type="EMBL" id="VDC28244.1"/>
    </source>
</evidence>